<dbReference type="SUPFAM" id="SSF50331">
    <property type="entry name" value="MOP-like"/>
    <property type="match status" value="1"/>
</dbReference>
<protein>
    <submittedName>
        <fullName evidence="8">Molybdate transport system regulatory protein</fullName>
    </submittedName>
</protein>
<keyword evidence="3 5" id="KW-0500">Molybdenum</keyword>
<dbReference type="PANTHER" id="PTHR30432:SF1">
    <property type="entry name" value="DNA-BINDING TRANSCRIPTIONAL DUAL REGULATOR MODE"/>
    <property type="match status" value="1"/>
</dbReference>
<feature type="region of interest" description="Disordered" evidence="6">
    <location>
        <begin position="1"/>
        <end position="20"/>
    </location>
</feature>
<dbReference type="InterPro" id="IPR036388">
    <property type="entry name" value="WH-like_DNA-bd_sf"/>
</dbReference>
<evidence type="ECO:0000256" key="6">
    <source>
        <dbReference type="SAM" id="MobiDB-lite"/>
    </source>
</evidence>
<evidence type="ECO:0000256" key="4">
    <source>
        <dbReference type="ARBA" id="ARBA00022737"/>
    </source>
</evidence>
<dbReference type="SUPFAM" id="SSF46785">
    <property type="entry name" value="Winged helix' DNA-binding domain"/>
    <property type="match status" value="1"/>
</dbReference>
<dbReference type="PROSITE" id="PS51866">
    <property type="entry name" value="MOP"/>
    <property type="match status" value="1"/>
</dbReference>
<dbReference type="AlphaFoldDB" id="A0A328YY40"/>
<dbReference type="InterPro" id="IPR004606">
    <property type="entry name" value="Mop_domain"/>
</dbReference>
<comment type="caution">
    <text evidence="8">The sequence shown here is derived from an EMBL/GenBank/DDBJ whole genome shotgun (WGS) entry which is preliminary data.</text>
</comment>
<dbReference type="GO" id="GO:0030151">
    <property type="term" value="F:molybdenum ion binding"/>
    <property type="evidence" value="ECO:0007669"/>
    <property type="project" value="UniProtKB-UniRule"/>
</dbReference>
<dbReference type="GO" id="GO:0003700">
    <property type="term" value="F:DNA-binding transcription factor activity"/>
    <property type="evidence" value="ECO:0007669"/>
    <property type="project" value="InterPro"/>
</dbReference>
<organism evidence="8 9">
    <name type="scientific">Paracidovorax anthurii</name>
    <dbReference type="NCBI Taxonomy" id="78229"/>
    <lineage>
        <taxon>Bacteria</taxon>
        <taxon>Pseudomonadati</taxon>
        <taxon>Pseudomonadota</taxon>
        <taxon>Betaproteobacteria</taxon>
        <taxon>Burkholderiales</taxon>
        <taxon>Comamonadaceae</taxon>
        <taxon>Paracidovorax</taxon>
    </lineage>
</organism>
<dbReference type="InterPro" id="IPR008995">
    <property type="entry name" value="Mo/tungstate-bd_C_term_dom"/>
</dbReference>
<dbReference type="GO" id="GO:0015689">
    <property type="term" value="P:molybdate ion transport"/>
    <property type="evidence" value="ECO:0007669"/>
    <property type="project" value="UniProtKB-UniRule"/>
</dbReference>
<name>A0A328YY40_9BURK</name>
<evidence type="ECO:0000256" key="1">
    <source>
        <dbReference type="ARBA" id="ARBA00008110"/>
    </source>
</evidence>
<comment type="similarity">
    <text evidence="1 5">Belongs to the ModE family.</text>
</comment>
<dbReference type="InterPro" id="IPR051815">
    <property type="entry name" value="Molybdate_resp_trans_reg"/>
</dbReference>
<dbReference type="InterPro" id="IPR036390">
    <property type="entry name" value="WH_DNA-bd_sf"/>
</dbReference>
<feature type="domain" description="Mop" evidence="7">
    <location>
        <begin position="141"/>
        <end position="210"/>
    </location>
</feature>
<dbReference type="Proteomes" id="UP000248856">
    <property type="component" value="Unassembled WGS sequence"/>
</dbReference>
<keyword evidence="2 5" id="KW-0813">Transport</keyword>
<accession>A0A328YY40</accession>
<keyword evidence="4" id="KW-0677">Repeat</keyword>
<evidence type="ECO:0000313" key="9">
    <source>
        <dbReference type="Proteomes" id="UP000248856"/>
    </source>
</evidence>
<evidence type="ECO:0000313" key="8">
    <source>
        <dbReference type="EMBL" id="RAR78629.1"/>
    </source>
</evidence>
<evidence type="ECO:0000256" key="2">
    <source>
        <dbReference type="ARBA" id="ARBA00022448"/>
    </source>
</evidence>
<evidence type="ECO:0000256" key="5">
    <source>
        <dbReference type="PIRNR" id="PIRNR005763"/>
    </source>
</evidence>
<dbReference type="PIRSF" id="PIRSF005763">
    <property type="entry name" value="Txn_reg_ModE"/>
    <property type="match status" value="1"/>
</dbReference>
<dbReference type="InterPro" id="IPR005116">
    <property type="entry name" value="Transp-assoc_OB_typ1"/>
</dbReference>
<dbReference type="EMBL" id="QLTA01000029">
    <property type="protein sequence ID" value="RAR78629.1"/>
    <property type="molecule type" value="Genomic_DNA"/>
</dbReference>
<reference evidence="8 9" key="1">
    <citation type="submission" date="2018-06" db="EMBL/GenBank/DDBJ databases">
        <title>Genomic Encyclopedia of Archaeal and Bacterial Type Strains, Phase II (KMG-II): from individual species to whole genera.</title>
        <authorList>
            <person name="Goeker M."/>
        </authorList>
    </citation>
    <scope>NUCLEOTIDE SEQUENCE [LARGE SCALE GENOMIC DNA]</scope>
    <source>
        <strain evidence="8 9">CFPB 3232</strain>
    </source>
</reference>
<proteinExistence type="inferred from homology"/>
<dbReference type="Pfam" id="PF00126">
    <property type="entry name" value="HTH_1"/>
    <property type="match status" value="1"/>
</dbReference>
<evidence type="ECO:0000256" key="3">
    <source>
        <dbReference type="ARBA" id="ARBA00022505"/>
    </source>
</evidence>
<dbReference type="Gene3D" id="2.40.50.100">
    <property type="match status" value="1"/>
</dbReference>
<dbReference type="Gene3D" id="1.10.10.10">
    <property type="entry name" value="Winged helix-like DNA-binding domain superfamily/Winged helix DNA-binding domain"/>
    <property type="match status" value="1"/>
</dbReference>
<dbReference type="InterPro" id="IPR000847">
    <property type="entry name" value="LysR_HTH_N"/>
</dbReference>
<evidence type="ECO:0000259" key="7">
    <source>
        <dbReference type="PROSITE" id="PS51866"/>
    </source>
</evidence>
<gene>
    <name evidence="8" type="ORF">AX018_10294</name>
</gene>
<keyword evidence="9" id="KW-1185">Reference proteome</keyword>
<dbReference type="PANTHER" id="PTHR30432">
    <property type="entry name" value="TRANSCRIPTIONAL REGULATOR MODE"/>
    <property type="match status" value="1"/>
</dbReference>
<dbReference type="Pfam" id="PF03459">
    <property type="entry name" value="TOBE"/>
    <property type="match status" value="1"/>
</dbReference>
<dbReference type="InterPro" id="IPR016462">
    <property type="entry name" value="ModE"/>
</dbReference>
<sequence>MILRMTRLRPPPRVQEPRPAAAPPIAFSHALGHGPADRRVAILREIGAGGSISQAARVVGVSYKAAWQALDTLTNLAGVPLVERAVGGVGGGGARLTDAGHALLRAAGALEQARGDVLAAAARPAAPPPPQAATAARLALRTSMRNQWPCAVASLEPLGPVVRAHLRGEGAGERLRLAARITRESAELLALRPGLPVLALCKATAVRVAAGAGVGDGAGPNAWPGRATRVSRGGASGDEVSAVLDAGMQMVGFAPPGSGLRAGRRVALAVEESAIVLAVVEDGLLLI</sequence>